<reference evidence="3" key="2">
    <citation type="submission" date="2020-09" db="EMBL/GenBank/DDBJ databases">
        <authorList>
            <person name="Sun Q."/>
            <person name="Sedlacek I."/>
        </authorList>
    </citation>
    <scope>NUCLEOTIDE SEQUENCE</scope>
    <source>
        <strain evidence="3">CCM 7664</strain>
    </source>
</reference>
<keyword evidence="4" id="KW-1185">Reference proteome</keyword>
<dbReference type="RefSeq" id="WP_188419176.1">
    <property type="nucleotide sequence ID" value="NZ_BMDP01000001.1"/>
</dbReference>
<keyword evidence="2" id="KW-1133">Transmembrane helix</keyword>
<evidence type="ECO:0000256" key="2">
    <source>
        <dbReference type="SAM" id="Phobius"/>
    </source>
</evidence>
<evidence type="ECO:0000313" key="3">
    <source>
        <dbReference type="EMBL" id="GGI53088.1"/>
    </source>
</evidence>
<reference evidence="3" key="1">
    <citation type="journal article" date="2014" name="Int. J. Syst. Evol. Microbiol.">
        <title>Complete genome sequence of Corynebacterium casei LMG S-19264T (=DSM 44701T), isolated from a smear-ripened cheese.</title>
        <authorList>
            <consortium name="US DOE Joint Genome Institute (JGI-PGF)"/>
            <person name="Walter F."/>
            <person name="Albersmeier A."/>
            <person name="Kalinowski J."/>
            <person name="Ruckert C."/>
        </authorList>
    </citation>
    <scope>NUCLEOTIDE SEQUENCE</scope>
    <source>
        <strain evidence="3">CCM 7664</strain>
    </source>
</reference>
<feature type="transmembrane region" description="Helical" evidence="2">
    <location>
        <begin position="21"/>
        <end position="40"/>
    </location>
</feature>
<gene>
    <name evidence="3" type="ORF">GCM10011430_02620</name>
</gene>
<accession>A0A8J3F831</accession>
<feature type="coiled-coil region" evidence="1">
    <location>
        <begin position="47"/>
        <end position="107"/>
    </location>
</feature>
<proteinExistence type="predicted"/>
<keyword evidence="2" id="KW-0472">Membrane</keyword>
<dbReference type="Proteomes" id="UP000627205">
    <property type="component" value="Unassembled WGS sequence"/>
</dbReference>
<comment type="caution">
    <text evidence="3">The sequence shown here is derived from an EMBL/GenBank/DDBJ whole genome shotgun (WGS) entry which is preliminary data.</text>
</comment>
<name>A0A8J3F831_9BURK</name>
<evidence type="ECO:0000313" key="4">
    <source>
        <dbReference type="Proteomes" id="UP000627205"/>
    </source>
</evidence>
<dbReference type="AlphaFoldDB" id="A0A8J3F831"/>
<dbReference type="EMBL" id="BMDP01000001">
    <property type="protein sequence ID" value="GGI53088.1"/>
    <property type="molecule type" value="Genomic_DNA"/>
</dbReference>
<keyword evidence="1" id="KW-0175">Coiled coil</keyword>
<keyword evidence="2" id="KW-0812">Transmembrane</keyword>
<evidence type="ECO:0000256" key="1">
    <source>
        <dbReference type="SAM" id="Coils"/>
    </source>
</evidence>
<protein>
    <recommendedName>
        <fullName evidence="5">MSHA biogenesis protein MshJ</fullName>
    </recommendedName>
</protein>
<evidence type="ECO:0008006" key="5">
    <source>
        <dbReference type="Google" id="ProtNLM"/>
    </source>
</evidence>
<organism evidence="3 4">
    <name type="scientific">Oxalicibacterium solurbis</name>
    <dbReference type="NCBI Taxonomy" id="69280"/>
    <lineage>
        <taxon>Bacteria</taxon>
        <taxon>Pseudomonadati</taxon>
        <taxon>Pseudomonadota</taxon>
        <taxon>Betaproteobacteria</taxon>
        <taxon>Burkholderiales</taxon>
        <taxon>Oxalobacteraceae</taxon>
        <taxon>Oxalicibacterium</taxon>
    </lineage>
</organism>
<sequence length="235" mass="26616">MKQSWQKLALRIDALTLRERAIIFAVAVLILVTLINAVLLDPQYAKQAKLSQQIRQQQAQIADIQNQIQQRVKLQENDPNQEARTQLEALTQRAQGMRDSLGSLQQELVSPDKIADLLESMLRKNDKLQLVSLKSLPVTRLNESVAEIQARQQKSGQQPAQTASAGDDVDAVYKHTVELTVQGGYLDMLAYVKALEKMPWRVFWENAQLKTDGDRQATLTLTLFTLSLDKKWLNL</sequence>